<gene>
    <name evidence="1" type="ORF">EEDITHA_LOCUS13221</name>
</gene>
<accession>A0AAU9UGA8</accession>
<evidence type="ECO:0000313" key="1">
    <source>
        <dbReference type="EMBL" id="CAH2098066.1"/>
    </source>
</evidence>
<name>A0AAU9UGA8_EUPED</name>
<sequence length="73" mass="7921">MVMQQISMPPQKEVIDIILTLVDSAVASQATVYGSAVMRRTERLPICIAMPPSIPPIRAPVTQDSNVNNVVFA</sequence>
<comment type="caution">
    <text evidence="1">The sequence shown here is derived from an EMBL/GenBank/DDBJ whole genome shotgun (WGS) entry which is preliminary data.</text>
</comment>
<reference evidence="1" key="1">
    <citation type="submission" date="2022-03" db="EMBL/GenBank/DDBJ databases">
        <authorList>
            <person name="Tunstrom K."/>
        </authorList>
    </citation>
    <scope>NUCLEOTIDE SEQUENCE</scope>
</reference>
<evidence type="ECO:0000313" key="2">
    <source>
        <dbReference type="Proteomes" id="UP001153954"/>
    </source>
</evidence>
<dbReference type="Proteomes" id="UP001153954">
    <property type="component" value="Unassembled WGS sequence"/>
</dbReference>
<dbReference type="EMBL" id="CAKOGL010000019">
    <property type="protein sequence ID" value="CAH2098066.1"/>
    <property type="molecule type" value="Genomic_DNA"/>
</dbReference>
<keyword evidence="2" id="KW-1185">Reference proteome</keyword>
<proteinExistence type="predicted"/>
<organism evidence="1 2">
    <name type="scientific">Euphydryas editha</name>
    <name type="common">Edith's checkerspot</name>
    <dbReference type="NCBI Taxonomy" id="104508"/>
    <lineage>
        <taxon>Eukaryota</taxon>
        <taxon>Metazoa</taxon>
        <taxon>Ecdysozoa</taxon>
        <taxon>Arthropoda</taxon>
        <taxon>Hexapoda</taxon>
        <taxon>Insecta</taxon>
        <taxon>Pterygota</taxon>
        <taxon>Neoptera</taxon>
        <taxon>Endopterygota</taxon>
        <taxon>Lepidoptera</taxon>
        <taxon>Glossata</taxon>
        <taxon>Ditrysia</taxon>
        <taxon>Papilionoidea</taxon>
        <taxon>Nymphalidae</taxon>
        <taxon>Nymphalinae</taxon>
        <taxon>Euphydryas</taxon>
    </lineage>
</organism>
<protein>
    <submittedName>
        <fullName evidence="1">Uncharacterized protein</fullName>
    </submittedName>
</protein>
<dbReference type="AlphaFoldDB" id="A0AAU9UGA8"/>